<evidence type="ECO:0000313" key="2">
    <source>
        <dbReference type="Proteomes" id="UP000186922"/>
    </source>
</evidence>
<evidence type="ECO:0000313" key="1">
    <source>
        <dbReference type="EMBL" id="GAV03769.1"/>
    </source>
</evidence>
<reference evidence="1 2" key="1">
    <citation type="journal article" date="2016" name="Nat. Commun.">
        <title>Extremotolerant tardigrade genome and improved radiotolerance of human cultured cells by tardigrade-unique protein.</title>
        <authorList>
            <person name="Hashimoto T."/>
            <person name="Horikawa D.D."/>
            <person name="Saito Y."/>
            <person name="Kuwahara H."/>
            <person name="Kozuka-Hata H."/>
            <person name="Shin-I T."/>
            <person name="Minakuchi Y."/>
            <person name="Ohishi K."/>
            <person name="Motoyama A."/>
            <person name="Aizu T."/>
            <person name="Enomoto A."/>
            <person name="Kondo K."/>
            <person name="Tanaka S."/>
            <person name="Hara Y."/>
            <person name="Koshikawa S."/>
            <person name="Sagara H."/>
            <person name="Miura T."/>
            <person name="Yokobori S."/>
            <person name="Miyagawa K."/>
            <person name="Suzuki Y."/>
            <person name="Kubo T."/>
            <person name="Oyama M."/>
            <person name="Kohara Y."/>
            <person name="Fujiyama A."/>
            <person name="Arakawa K."/>
            <person name="Katayama T."/>
            <person name="Toyoda A."/>
            <person name="Kunieda T."/>
        </authorList>
    </citation>
    <scope>NUCLEOTIDE SEQUENCE [LARGE SCALE GENOMIC DNA]</scope>
    <source>
        <strain evidence="1 2">YOKOZUNA-1</strain>
    </source>
</reference>
<keyword evidence="2" id="KW-1185">Reference proteome</keyword>
<comment type="caution">
    <text evidence="1">The sequence shown here is derived from an EMBL/GenBank/DDBJ whole genome shotgun (WGS) entry which is preliminary data.</text>
</comment>
<dbReference type="Proteomes" id="UP000186922">
    <property type="component" value="Unassembled WGS sequence"/>
</dbReference>
<dbReference type="AlphaFoldDB" id="A0A1D1VYT7"/>
<dbReference type="EMBL" id="BDGG01000010">
    <property type="protein sequence ID" value="GAV03769.1"/>
    <property type="molecule type" value="Genomic_DNA"/>
</dbReference>
<protein>
    <submittedName>
        <fullName evidence="1">Uncharacterized protein</fullName>
    </submittedName>
</protein>
<organism evidence="1 2">
    <name type="scientific">Ramazzottius varieornatus</name>
    <name type="common">Water bear</name>
    <name type="synonym">Tardigrade</name>
    <dbReference type="NCBI Taxonomy" id="947166"/>
    <lineage>
        <taxon>Eukaryota</taxon>
        <taxon>Metazoa</taxon>
        <taxon>Ecdysozoa</taxon>
        <taxon>Tardigrada</taxon>
        <taxon>Eutardigrada</taxon>
        <taxon>Parachela</taxon>
        <taxon>Hypsibioidea</taxon>
        <taxon>Ramazzottiidae</taxon>
        <taxon>Ramazzottius</taxon>
    </lineage>
</organism>
<gene>
    <name evidence="1" type="primary">RvY_14149-1</name>
    <name evidence="1" type="synonym">RvY_14149.1</name>
    <name evidence="1" type="ORF">RvY_14149</name>
</gene>
<accession>A0A1D1VYT7</accession>
<sequence>MTRIVYSQTLLSSVGSHDGPPQPTVTDFRHTKPMSPSQLLLEPHSHFDSAQFRKRFLTNSCTTENSNCKPPTAHYPRRTGVMVDDHAKEAQSAGLRAGGGFRGRNPLMSTVQPTTPVQMTLLVQTVVPMQILRALLPIHRGTGHYTSLAIGIGLR</sequence>
<name>A0A1D1VYT7_RAMVA</name>
<proteinExistence type="predicted"/>